<evidence type="ECO:0000256" key="1">
    <source>
        <dbReference type="ARBA" id="ARBA00006249"/>
    </source>
</evidence>
<dbReference type="OrthoDB" id="3039123at2759"/>
<dbReference type="Proteomes" id="UP000825890">
    <property type="component" value="Unassembled WGS sequence"/>
</dbReference>
<dbReference type="InterPro" id="IPR029058">
    <property type="entry name" value="AB_hydrolase_fold"/>
</dbReference>
<keyword evidence="7" id="KW-1015">Disulfide bond</keyword>
<keyword evidence="3" id="KW-0479">Metal-binding</keyword>
<feature type="signal peptide" evidence="8">
    <location>
        <begin position="1"/>
        <end position="18"/>
    </location>
</feature>
<keyword evidence="10" id="KW-1185">Reference proteome</keyword>
<comment type="caution">
    <text evidence="9">The sequence shown here is derived from an EMBL/GenBank/DDBJ whole genome shotgun (WGS) entry which is preliminary data.</text>
</comment>
<evidence type="ECO:0000256" key="8">
    <source>
        <dbReference type="RuleBase" id="RU361238"/>
    </source>
</evidence>
<reference evidence="9 10" key="1">
    <citation type="submission" date="2021-01" db="EMBL/GenBank/DDBJ databases">
        <title>Cercospora kikuchii MAFF 305040 whole genome shotgun sequence.</title>
        <authorList>
            <person name="Kashiwa T."/>
            <person name="Suzuki T."/>
        </authorList>
    </citation>
    <scope>NUCLEOTIDE SEQUENCE [LARGE SCALE GENOMIC DNA]</scope>
    <source>
        <strain evidence="9 10">MAFF 305040</strain>
    </source>
</reference>
<gene>
    <name evidence="9" type="ORF">CKM354_000325400</name>
</gene>
<dbReference type="Pfam" id="PF07519">
    <property type="entry name" value="Tannase"/>
    <property type="match status" value="1"/>
</dbReference>
<accession>A0A9P3CG95</accession>
<name>A0A9P3CG95_9PEZI</name>
<dbReference type="GO" id="GO:0046872">
    <property type="term" value="F:metal ion binding"/>
    <property type="evidence" value="ECO:0007669"/>
    <property type="project" value="UniProtKB-KW"/>
</dbReference>
<evidence type="ECO:0000256" key="3">
    <source>
        <dbReference type="ARBA" id="ARBA00022723"/>
    </source>
</evidence>
<protein>
    <recommendedName>
        <fullName evidence="8">Carboxylic ester hydrolase</fullName>
        <ecNumber evidence="8">3.1.1.-</ecNumber>
    </recommendedName>
</protein>
<evidence type="ECO:0000313" key="9">
    <source>
        <dbReference type="EMBL" id="GIZ39890.1"/>
    </source>
</evidence>
<evidence type="ECO:0000256" key="2">
    <source>
        <dbReference type="ARBA" id="ARBA00022487"/>
    </source>
</evidence>
<dbReference type="SUPFAM" id="SSF53474">
    <property type="entry name" value="alpha/beta-Hydrolases"/>
    <property type="match status" value="1"/>
</dbReference>
<keyword evidence="2" id="KW-0719">Serine esterase</keyword>
<dbReference type="InterPro" id="IPR011118">
    <property type="entry name" value="Tannase/feruloyl_esterase"/>
</dbReference>
<evidence type="ECO:0000256" key="6">
    <source>
        <dbReference type="ARBA" id="ARBA00022837"/>
    </source>
</evidence>
<evidence type="ECO:0000256" key="5">
    <source>
        <dbReference type="ARBA" id="ARBA00022801"/>
    </source>
</evidence>
<dbReference type="PANTHER" id="PTHR33938">
    <property type="entry name" value="FERULOYL ESTERASE B-RELATED"/>
    <property type="match status" value="1"/>
</dbReference>
<dbReference type="AlphaFoldDB" id="A0A9P3CG95"/>
<dbReference type="EC" id="3.1.1.-" evidence="8"/>
<evidence type="ECO:0000256" key="7">
    <source>
        <dbReference type="ARBA" id="ARBA00023157"/>
    </source>
</evidence>
<proteinExistence type="inferred from homology"/>
<dbReference type="EMBL" id="BOLY01000002">
    <property type="protein sequence ID" value="GIZ39890.1"/>
    <property type="molecule type" value="Genomic_DNA"/>
</dbReference>
<keyword evidence="5 8" id="KW-0378">Hydrolase</keyword>
<keyword evidence="4 8" id="KW-0732">Signal</keyword>
<keyword evidence="6" id="KW-0106">Calcium</keyword>
<feature type="chain" id="PRO_5040544314" description="Carboxylic ester hydrolase" evidence="8">
    <location>
        <begin position="19"/>
        <end position="517"/>
    </location>
</feature>
<dbReference type="GeneID" id="68288829"/>
<organism evidence="9 10">
    <name type="scientific">Cercospora kikuchii</name>
    <dbReference type="NCBI Taxonomy" id="84275"/>
    <lineage>
        <taxon>Eukaryota</taxon>
        <taxon>Fungi</taxon>
        <taxon>Dikarya</taxon>
        <taxon>Ascomycota</taxon>
        <taxon>Pezizomycotina</taxon>
        <taxon>Dothideomycetes</taxon>
        <taxon>Dothideomycetidae</taxon>
        <taxon>Mycosphaerellales</taxon>
        <taxon>Mycosphaerellaceae</taxon>
        <taxon>Cercospora</taxon>
    </lineage>
</organism>
<dbReference type="PANTHER" id="PTHR33938:SF8">
    <property type="entry name" value="CARBOXYLIC ESTER HYDROLASE"/>
    <property type="match status" value="1"/>
</dbReference>
<dbReference type="RefSeq" id="XP_044654377.1">
    <property type="nucleotide sequence ID" value="XM_044798442.1"/>
</dbReference>
<dbReference type="GO" id="GO:0030600">
    <property type="term" value="F:feruloyl esterase activity"/>
    <property type="evidence" value="ECO:0007669"/>
    <property type="project" value="UniProtKB-ARBA"/>
</dbReference>
<sequence length="517" mass="55797">MILPTIMIAATLAQAALAEASICRPSSFHPPNIDGVRYLNLEAHEVRNFTRTSLPPGTLDGAVYTVDFCNVTVSYEHPGWHDTVSVTVWLPISPSNWNGRLWALGGAGYSASGGPLYLTQAVGKGFVALATDSGHEATLESATNAEWTLASTGNLNLPLLYDWGSRSLGEMTSIGRQITSDFFGSEPNYSYFSGCSGGGRQAMELAQRFPNDYDGILAAAPAMNIETFIPAAIWAGMAMRNVSTYPSTCEVNAFSEQAVQACDLLDGLEDGIVSRPELCNFDPSSAVGTKINCNGTEKVLSAAAADVVRAAWLGPHDPEGNFSWPGLNVDASLTGYISTTCSSGNQCTQSDSELFTGFWKYFLAKDPAFNVTTLTNEQFFEYLEASRRVFGPIMAAHDPDLSGFQKAGGKMISWHGLADETIPPVTSRYYDQVMERVSDVHQFYRHFEAPGVGHCMGGLGPLPGTAFDQLISWVEEGVVPEKLKAVGQLGERDLCPYPSVQTFVGKSEDDELNFQCV</sequence>
<evidence type="ECO:0000313" key="10">
    <source>
        <dbReference type="Proteomes" id="UP000825890"/>
    </source>
</evidence>
<comment type="similarity">
    <text evidence="1 8">Belongs to the tannase family.</text>
</comment>
<evidence type="ECO:0000256" key="4">
    <source>
        <dbReference type="ARBA" id="ARBA00022729"/>
    </source>
</evidence>